<organism evidence="1 2">
    <name type="scientific">Candidatus Mycoplasma haematobovis</name>
    <dbReference type="NCBI Taxonomy" id="432608"/>
    <lineage>
        <taxon>Bacteria</taxon>
        <taxon>Bacillati</taxon>
        <taxon>Mycoplasmatota</taxon>
        <taxon>Mollicutes</taxon>
        <taxon>Mycoplasmataceae</taxon>
        <taxon>Mycoplasma</taxon>
    </lineage>
</organism>
<evidence type="ECO:0000313" key="2">
    <source>
        <dbReference type="Proteomes" id="UP000077623"/>
    </source>
</evidence>
<reference evidence="2" key="1">
    <citation type="submission" date="2016-04" db="EMBL/GenBank/DDBJ databases">
        <authorList>
            <person name="Quiroz-Castaneda R.E."/>
            <person name="Martinez-Ocampo F."/>
        </authorList>
    </citation>
    <scope>NUCLEOTIDE SEQUENCE [LARGE SCALE GENOMIC DNA]</scope>
    <source>
        <strain evidence="2">INIFAP01</strain>
    </source>
</reference>
<dbReference type="Proteomes" id="UP000077623">
    <property type="component" value="Unassembled WGS sequence"/>
</dbReference>
<protein>
    <submittedName>
        <fullName evidence="1">Uncharacterized protein</fullName>
    </submittedName>
</protein>
<name>A0A1A9QEC0_9MOLU</name>
<dbReference type="EMBL" id="LWUJ01000010">
    <property type="protein sequence ID" value="OAL10474.1"/>
    <property type="molecule type" value="Genomic_DNA"/>
</dbReference>
<dbReference type="RefSeq" id="WP_187149707.1">
    <property type="nucleotide sequence ID" value="NZ_LWUJ01000010.1"/>
</dbReference>
<evidence type="ECO:0000313" key="1">
    <source>
        <dbReference type="EMBL" id="OAL10474.1"/>
    </source>
</evidence>
<proteinExistence type="predicted"/>
<gene>
    <name evidence="1" type="ORF">A6V39_00220</name>
</gene>
<comment type="caution">
    <text evidence="1">The sequence shown here is derived from an EMBL/GenBank/DDBJ whole genome shotgun (WGS) entry which is preliminary data.</text>
</comment>
<sequence length="139" mass="14877">MAIKPVLLTALTAGTVGGGATGVYFLLKPDAPVAKPKTKTLKEVMGTNGFEALDTEGNTDNDTWKKLIAKYTADSTAVEVAKIAITGEIEKSPSDDHVANIDKFKKACKNLLEKTEGYDGDKVTVINWCNKQSKLISDS</sequence>
<dbReference type="STRING" id="432608.A6V39_00220"/>
<dbReference type="AlphaFoldDB" id="A0A1A9QEC0"/>
<accession>A0A1A9QEC0</accession>
<keyword evidence="2" id="KW-1185">Reference proteome</keyword>